<gene>
    <name evidence="1" type="ORF">AVDCRST_MAG30-1352</name>
</gene>
<dbReference type="Pfam" id="PF00132">
    <property type="entry name" value="Hexapep"/>
    <property type="match status" value="1"/>
</dbReference>
<name>A0A6J4S6E2_9ACTN</name>
<proteinExistence type="predicted"/>
<dbReference type="PANTHER" id="PTHR23416">
    <property type="entry name" value="SIALIC ACID SYNTHASE-RELATED"/>
    <property type="match status" value="1"/>
</dbReference>
<dbReference type="AlphaFoldDB" id="A0A6J4S6E2"/>
<evidence type="ECO:0000313" key="1">
    <source>
        <dbReference type="EMBL" id="CAA9490828.1"/>
    </source>
</evidence>
<reference evidence="1" key="1">
    <citation type="submission" date="2020-02" db="EMBL/GenBank/DDBJ databases">
        <authorList>
            <person name="Meier V. D."/>
        </authorList>
    </citation>
    <scope>NUCLEOTIDE SEQUENCE</scope>
    <source>
        <strain evidence="1">AVDCRST_MAG30</strain>
    </source>
</reference>
<dbReference type="GO" id="GO:0016740">
    <property type="term" value="F:transferase activity"/>
    <property type="evidence" value="ECO:0007669"/>
    <property type="project" value="UniProtKB-KW"/>
</dbReference>
<dbReference type="SUPFAM" id="SSF51161">
    <property type="entry name" value="Trimeric LpxA-like enzymes"/>
    <property type="match status" value="1"/>
</dbReference>
<protein>
    <submittedName>
        <fullName evidence="1">Maltose O-acetyltransferase</fullName>
    </submittedName>
</protein>
<dbReference type="Pfam" id="PF14602">
    <property type="entry name" value="Hexapep_2"/>
    <property type="match status" value="1"/>
</dbReference>
<dbReference type="InterPro" id="IPR051159">
    <property type="entry name" value="Hexapeptide_acetyltransf"/>
</dbReference>
<keyword evidence="1" id="KW-0808">Transferase</keyword>
<sequence>MASSLSSPPAAARPPIVRADPPPLHGGPLAFLRFARDHGMLNLRYARLALRWVRLKLRWRGRLKTDGLCFVAPDVVFEIGPDATVTLGRWSWIGHGTKIRAHEGEVSIGAKTVIGQECTISAFQHVSIGRECIVADRVMLIDFDHGVVEVERPVRVQGIYKRDVRVGHNVWIGYGACFLRGVTVGDNAVIGTTSVVTADVPDNAVSAGVPARVLRMREAPERLRWA</sequence>
<dbReference type="CDD" id="cd04647">
    <property type="entry name" value="LbH_MAT_like"/>
    <property type="match status" value="1"/>
</dbReference>
<dbReference type="EMBL" id="CADCVS010000196">
    <property type="protein sequence ID" value="CAA9490828.1"/>
    <property type="molecule type" value="Genomic_DNA"/>
</dbReference>
<accession>A0A6J4S6E2</accession>
<dbReference type="Gene3D" id="2.160.10.10">
    <property type="entry name" value="Hexapeptide repeat proteins"/>
    <property type="match status" value="1"/>
</dbReference>
<dbReference type="InterPro" id="IPR001451">
    <property type="entry name" value="Hexapep"/>
</dbReference>
<dbReference type="InterPro" id="IPR011004">
    <property type="entry name" value="Trimer_LpxA-like_sf"/>
</dbReference>
<dbReference type="PANTHER" id="PTHR23416:SF78">
    <property type="entry name" value="LIPOPOLYSACCHARIDE BIOSYNTHESIS O-ACETYL TRANSFERASE WBBJ-RELATED"/>
    <property type="match status" value="1"/>
</dbReference>
<organism evidence="1">
    <name type="scientific">uncultured Solirubrobacteraceae bacterium</name>
    <dbReference type="NCBI Taxonomy" id="1162706"/>
    <lineage>
        <taxon>Bacteria</taxon>
        <taxon>Bacillati</taxon>
        <taxon>Actinomycetota</taxon>
        <taxon>Thermoleophilia</taxon>
        <taxon>Solirubrobacterales</taxon>
        <taxon>Solirubrobacteraceae</taxon>
        <taxon>environmental samples</taxon>
    </lineage>
</organism>